<comment type="caution">
    <text evidence="6">The sequence shown here is derived from an EMBL/GenBank/DDBJ whole genome shotgun (WGS) entry which is preliminary data.</text>
</comment>
<sequence>MGVFFVYNPDVLREQFAGLVIQRGLPFNHFDDDQTTRVNKNLLQPKYNHVSRTTIKRDTIKIWVAAKQAIIDGFLNLNTNINLTTDVWSAPHGLPGFYICVTAHWIEPDTWKMMKRVIAFEDFSVPHAGGALARMLRKVFVNFNLEDKIMSITLDNASNNTSTIAEVNYLVVTLGYPPRAGRPTRSPSIASVVVTRSSLRSRDTVTPVGLKDDLRNAYEKCTDISQESRALIDIFLKEGSDKDYEMNLSMYGKAPKLEKQIDAKLTWLLKKYYYRSQERLGCSSSHADLYLTEKELHQLHLDEEALRETLEEQAMEPKAREEKIRQKQAYDDEFFLEFGMVRADSNYESYKLETILM</sequence>
<gene>
    <name evidence="6" type="ORF">Tci_417615</name>
</gene>
<keyword evidence="2" id="KW-0479">Metal-binding</keyword>
<evidence type="ECO:0000313" key="6">
    <source>
        <dbReference type="EMBL" id="GEY45641.1"/>
    </source>
</evidence>
<evidence type="ECO:0000256" key="2">
    <source>
        <dbReference type="ARBA" id="ARBA00022723"/>
    </source>
</evidence>
<proteinExistence type="predicted"/>
<keyword evidence="4" id="KW-0862">Zinc</keyword>
<keyword evidence="5" id="KW-0539">Nucleus</keyword>
<keyword evidence="3" id="KW-0863">Zinc-finger</keyword>
<dbReference type="InterPro" id="IPR052035">
    <property type="entry name" value="ZnF_BED_domain_contain"/>
</dbReference>
<dbReference type="AlphaFoldDB" id="A0A699HKJ3"/>
<evidence type="ECO:0000256" key="1">
    <source>
        <dbReference type="ARBA" id="ARBA00004123"/>
    </source>
</evidence>
<organism evidence="6">
    <name type="scientific">Tanacetum cinerariifolium</name>
    <name type="common">Dalmatian daisy</name>
    <name type="synonym">Chrysanthemum cinerariifolium</name>
    <dbReference type="NCBI Taxonomy" id="118510"/>
    <lineage>
        <taxon>Eukaryota</taxon>
        <taxon>Viridiplantae</taxon>
        <taxon>Streptophyta</taxon>
        <taxon>Embryophyta</taxon>
        <taxon>Tracheophyta</taxon>
        <taxon>Spermatophyta</taxon>
        <taxon>Magnoliopsida</taxon>
        <taxon>eudicotyledons</taxon>
        <taxon>Gunneridae</taxon>
        <taxon>Pentapetalae</taxon>
        <taxon>asterids</taxon>
        <taxon>campanulids</taxon>
        <taxon>Asterales</taxon>
        <taxon>Asteraceae</taxon>
        <taxon>Asteroideae</taxon>
        <taxon>Anthemideae</taxon>
        <taxon>Anthemidinae</taxon>
        <taxon>Tanacetum</taxon>
    </lineage>
</organism>
<dbReference type="PANTHER" id="PTHR46481">
    <property type="entry name" value="ZINC FINGER BED DOMAIN-CONTAINING PROTEIN 4"/>
    <property type="match status" value="1"/>
</dbReference>
<dbReference type="SUPFAM" id="SSF53098">
    <property type="entry name" value="Ribonuclease H-like"/>
    <property type="match status" value="1"/>
</dbReference>
<dbReference type="EMBL" id="BKCJ010180106">
    <property type="protein sequence ID" value="GEY45641.1"/>
    <property type="molecule type" value="Genomic_DNA"/>
</dbReference>
<accession>A0A699HKJ3</accession>
<dbReference type="GO" id="GO:0005634">
    <property type="term" value="C:nucleus"/>
    <property type="evidence" value="ECO:0007669"/>
    <property type="project" value="UniProtKB-SubCell"/>
</dbReference>
<evidence type="ECO:0000256" key="3">
    <source>
        <dbReference type="ARBA" id="ARBA00022771"/>
    </source>
</evidence>
<comment type="subcellular location">
    <subcellularLocation>
        <location evidence="1">Nucleus</location>
    </subcellularLocation>
</comment>
<protein>
    <submittedName>
        <fullName evidence="6">Zinc finger BED domain-containing protein DAYSLEEPER</fullName>
    </submittedName>
</protein>
<evidence type="ECO:0000256" key="5">
    <source>
        <dbReference type="ARBA" id="ARBA00023242"/>
    </source>
</evidence>
<dbReference type="PANTHER" id="PTHR46481:SF10">
    <property type="entry name" value="ZINC FINGER BED DOMAIN-CONTAINING PROTEIN 39"/>
    <property type="match status" value="1"/>
</dbReference>
<dbReference type="InterPro" id="IPR012337">
    <property type="entry name" value="RNaseH-like_sf"/>
</dbReference>
<evidence type="ECO:0000256" key="4">
    <source>
        <dbReference type="ARBA" id="ARBA00022833"/>
    </source>
</evidence>
<dbReference type="GO" id="GO:0008270">
    <property type="term" value="F:zinc ion binding"/>
    <property type="evidence" value="ECO:0007669"/>
    <property type="project" value="UniProtKB-KW"/>
</dbReference>
<name>A0A699HKJ3_TANCI</name>
<reference evidence="6" key="1">
    <citation type="journal article" date="2019" name="Sci. Rep.">
        <title>Draft genome of Tanacetum cinerariifolium, the natural source of mosquito coil.</title>
        <authorList>
            <person name="Yamashiro T."/>
            <person name="Shiraishi A."/>
            <person name="Satake H."/>
            <person name="Nakayama K."/>
        </authorList>
    </citation>
    <scope>NUCLEOTIDE SEQUENCE</scope>
</reference>